<protein>
    <submittedName>
        <fullName evidence="3">Phosphoglycerate mutase-like protein</fullName>
    </submittedName>
</protein>
<keyword evidence="2" id="KW-0732">Signal</keyword>
<dbReference type="PANTHER" id="PTHR20963">
    <property type="entry name" value="MULTIPLE INOSITOL POLYPHOSPHATE PHOSPHATASE-RELATED"/>
    <property type="match status" value="1"/>
</dbReference>
<dbReference type="Pfam" id="PF00328">
    <property type="entry name" value="His_Phos_2"/>
    <property type="match status" value="1"/>
</dbReference>
<dbReference type="Gene3D" id="3.40.50.1240">
    <property type="entry name" value="Phosphoglycerate mutase-like"/>
    <property type="match status" value="1"/>
</dbReference>
<keyword evidence="1" id="KW-0378">Hydrolase</keyword>
<organism evidence="3 4">
    <name type="scientific">Diplodia corticola</name>
    <dbReference type="NCBI Taxonomy" id="236234"/>
    <lineage>
        <taxon>Eukaryota</taxon>
        <taxon>Fungi</taxon>
        <taxon>Dikarya</taxon>
        <taxon>Ascomycota</taxon>
        <taxon>Pezizomycotina</taxon>
        <taxon>Dothideomycetes</taxon>
        <taxon>Dothideomycetes incertae sedis</taxon>
        <taxon>Botryosphaeriales</taxon>
        <taxon>Botryosphaeriaceae</taxon>
        <taxon>Diplodia</taxon>
    </lineage>
</organism>
<name>A0A1J9S333_9PEZI</name>
<gene>
    <name evidence="3" type="ORF">BKCO1_23000148</name>
</gene>
<dbReference type="Proteomes" id="UP000183809">
    <property type="component" value="Unassembled WGS sequence"/>
</dbReference>
<dbReference type="InterPro" id="IPR000560">
    <property type="entry name" value="His_Pase_clade-2"/>
</dbReference>
<accession>A0A1J9S333</accession>
<proteinExistence type="predicted"/>
<feature type="chain" id="PRO_5012205020" evidence="2">
    <location>
        <begin position="22"/>
        <end position="545"/>
    </location>
</feature>
<dbReference type="STRING" id="236234.A0A1J9S333"/>
<dbReference type="CDD" id="cd07061">
    <property type="entry name" value="HP_HAP_like"/>
    <property type="match status" value="1"/>
</dbReference>
<evidence type="ECO:0000313" key="4">
    <source>
        <dbReference type="Proteomes" id="UP000183809"/>
    </source>
</evidence>
<dbReference type="InterPro" id="IPR029033">
    <property type="entry name" value="His_PPase_superfam"/>
</dbReference>
<dbReference type="OrthoDB" id="6509975at2759"/>
<sequence>MSPRSFPRVLHALAFAGGAHAIVNSTHPTLLTDIGEISKHWGQISPYSDNAADVFGVEDVGIPDGCQIEQVHTMQRHAHRLPIHWVDDGNNNLDFVYKLGNWSAASNATGSFAGPLVFLNNYRYSMPSLGLLTGQGAVEEMKSGVSFWDKYGRTLYDAEVGQLTYDPKYPNGTARDKPLLRTTSQARMYNSMLNWAIGFFGPTFRADPDQSIPTLGNWTDNFDVLIIPEGGTENNTLASYDSCFNDLESGIGDIGDLDVFKYLPVYLQDATKRLQQYAPQGFTFNVNNTYAMQMICAYEMQYIGQSDFCGLFTADEWTGFENTLDIAYYYDYGFGNPTGRAQGIGYVQELLARLQNQYITSSNSSVNSTITDNPADFPLGRPFYADFSHDDIIISVLTAMSVDYFRDAPSLTEYPPNPDRHFNLARLTPFGARLITEVVGCSAADPPAASAKRTFYTPGQYGYDAATATHKFVRMRLNDGIVPLDSIRGGACAGRTDGLCALDKFVESQEDSYELSNYDYACFGNYTLDDPTNAHDYDGTISEQN</sequence>
<evidence type="ECO:0000256" key="2">
    <source>
        <dbReference type="SAM" id="SignalP"/>
    </source>
</evidence>
<feature type="signal peptide" evidence="2">
    <location>
        <begin position="1"/>
        <end position="21"/>
    </location>
</feature>
<evidence type="ECO:0000256" key="1">
    <source>
        <dbReference type="ARBA" id="ARBA00022801"/>
    </source>
</evidence>
<dbReference type="RefSeq" id="XP_020130672.1">
    <property type="nucleotide sequence ID" value="XM_020272957.1"/>
</dbReference>
<dbReference type="AlphaFoldDB" id="A0A1J9S333"/>
<dbReference type="EMBL" id="MNUE01000023">
    <property type="protein sequence ID" value="OJD34412.1"/>
    <property type="molecule type" value="Genomic_DNA"/>
</dbReference>
<comment type="caution">
    <text evidence="3">The sequence shown here is derived from an EMBL/GenBank/DDBJ whole genome shotgun (WGS) entry which is preliminary data.</text>
</comment>
<dbReference type="SUPFAM" id="SSF53254">
    <property type="entry name" value="Phosphoglycerate mutase-like"/>
    <property type="match status" value="1"/>
</dbReference>
<dbReference type="PANTHER" id="PTHR20963:SF43">
    <property type="entry name" value="PUTATIVE (AFU_ORTHOLOGUE AFUA_7G01240)-RELATED"/>
    <property type="match status" value="1"/>
</dbReference>
<keyword evidence="4" id="KW-1185">Reference proteome</keyword>
<reference evidence="3 4" key="1">
    <citation type="submission" date="2016-10" db="EMBL/GenBank/DDBJ databases">
        <title>Proteomics and genomics reveal pathogen-plant mechanisms compatible with a hemibiotrophic lifestyle of Diplodia corticola.</title>
        <authorList>
            <person name="Fernandes I."/>
            <person name="De Jonge R."/>
            <person name="Van De Peer Y."/>
            <person name="Devreese B."/>
            <person name="Alves A."/>
            <person name="Esteves A.C."/>
        </authorList>
    </citation>
    <scope>NUCLEOTIDE SEQUENCE [LARGE SCALE GENOMIC DNA]</scope>
    <source>
        <strain evidence="3 4">CBS 112549</strain>
    </source>
</reference>
<dbReference type="GO" id="GO:0003993">
    <property type="term" value="F:acid phosphatase activity"/>
    <property type="evidence" value="ECO:0007669"/>
    <property type="project" value="TreeGrafter"/>
</dbReference>
<dbReference type="GeneID" id="31013217"/>
<evidence type="ECO:0000313" key="3">
    <source>
        <dbReference type="EMBL" id="OJD34412.1"/>
    </source>
</evidence>